<evidence type="ECO:0000256" key="2">
    <source>
        <dbReference type="SAM" id="MobiDB-lite"/>
    </source>
</evidence>
<accession>A0A8S3TFM0</accession>
<dbReference type="AlphaFoldDB" id="A0A8S3TFM0"/>
<dbReference type="Pfam" id="PF18738">
    <property type="entry name" value="HEPN_DZIP3"/>
    <property type="match status" value="1"/>
</dbReference>
<feature type="region of interest" description="Disordered" evidence="2">
    <location>
        <begin position="373"/>
        <end position="392"/>
    </location>
</feature>
<dbReference type="OrthoDB" id="5988507at2759"/>
<dbReference type="EMBL" id="CAJPWZ010002061">
    <property type="protein sequence ID" value="CAG2230350.1"/>
    <property type="molecule type" value="Genomic_DNA"/>
</dbReference>
<comment type="caution">
    <text evidence="4">The sequence shown here is derived from an EMBL/GenBank/DDBJ whole genome shotgun (WGS) entry which is preliminary data.</text>
</comment>
<dbReference type="Proteomes" id="UP000683360">
    <property type="component" value="Unassembled WGS sequence"/>
</dbReference>
<gene>
    <name evidence="4" type="ORF">MEDL_43202</name>
</gene>
<dbReference type="GO" id="GO:0016020">
    <property type="term" value="C:membrane"/>
    <property type="evidence" value="ECO:0007669"/>
    <property type="project" value="UniProtKB-SubCell"/>
</dbReference>
<keyword evidence="5" id="KW-1185">Reference proteome</keyword>
<evidence type="ECO:0000256" key="1">
    <source>
        <dbReference type="ARBA" id="ARBA00022737"/>
    </source>
</evidence>
<dbReference type="InterPro" id="IPR041249">
    <property type="entry name" value="HEPN_DZIP3"/>
</dbReference>
<dbReference type="InterPro" id="IPR050713">
    <property type="entry name" value="RTP_Phos/Ushers"/>
</dbReference>
<protein>
    <recommendedName>
        <fullName evidence="3">Fibronectin type-III domain-containing protein</fullName>
    </recommendedName>
</protein>
<dbReference type="PANTHER" id="PTHR46957">
    <property type="entry name" value="CYTOKINE RECEPTOR"/>
    <property type="match status" value="1"/>
</dbReference>
<proteinExistence type="predicted"/>
<feature type="domain" description="Fibronectin type-III" evidence="3">
    <location>
        <begin position="207"/>
        <end position="302"/>
    </location>
</feature>
<dbReference type="SMART" id="SM00060">
    <property type="entry name" value="FN3"/>
    <property type="match status" value="1"/>
</dbReference>
<organism evidence="4 5">
    <name type="scientific">Mytilus edulis</name>
    <name type="common">Blue mussel</name>
    <dbReference type="NCBI Taxonomy" id="6550"/>
    <lineage>
        <taxon>Eukaryota</taxon>
        <taxon>Metazoa</taxon>
        <taxon>Spiralia</taxon>
        <taxon>Lophotrochozoa</taxon>
        <taxon>Mollusca</taxon>
        <taxon>Bivalvia</taxon>
        <taxon>Autobranchia</taxon>
        <taxon>Pteriomorphia</taxon>
        <taxon>Mytilida</taxon>
        <taxon>Mytiloidea</taxon>
        <taxon>Mytilidae</taxon>
        <taxon>Mytilinae</taxon>
        <taxon>Mytilus</taxon>
    </lineage>
</organism>
<name>A0A8S3TFM0_MYTED</name>
<dbReference type="Pfam" id="PF00041">
    <property type="entry name" value="fn3"/>
    <property type="match status" value="2"/>
</dbReference>
<evidence type="ECO:0000313" key="5">
    <source>
        <dbReference type="Proteomes" id="UP000683360"/>
    </source>
</evidence>
<dbReference type="InterPro" id="IPR013783">
    <property type="entry name" value="Ig-like_fold"/>
</dbReference>
<dbReference type="PROSITE" id="PS50853">
    <property type="entry name" value="FN3"/>
    <property type="match status" value="1"/>
</dbReference>
<dbReference type="Gene3D" id="2.60.40.10">
    <property type="entry name" value="Immunoglobulins"/>
    <property type="match status" value="2"/>
</dbReference>
<evidence type="ECO:0000259" key="3">
    <source>
        <dbReference type="PROSITE" id="PS50853"/>
    </source>
</evidence>
<dbReference type="SUPFAM" id="SSF49265">
    <property type="entry name" value="Fibronectin type III"/>
    <property type="match status" value="1"/>
</dbReference>
<evidence type="ECO:0000313" key="4">
    <source>
        <dbReference type="EMBL" id="CAG2230350.1"/>
    </source>
</evidence>
<sequence>MIALLRNLTSLISPKAGYECIPHSTETSVAADLARIKCYRNHLAHLENDEIESKFFKTAWEDVSSAVLRLGGYEMKVQCDVLEHKFLDHSNIQIMNEIHNSNAEILNLKLEMGIVQEQILDLQDNQKNWHFRMPRYVRTQFASATSVKVEWEPPEQTNMDFQGYKIFWKQTGDDASENVKEVTKEENVTIVDGLMEMTDYWLFPTRPPQNVICMPYQNGTSIEVNWEPPPEDQIENISGYNVYVQKYSDTIEERVETKRSTINKAIITDLLKSTKYRIWISALSNNGYGPASEPVIICTEEEAHQNYISQLLELDEEGREKHMLLEKCFGNMLNQRKKDSCGIAPLISNGKLIEDSKGESEALNHISVFTNENTSRQPKLHGSSSPDIDHLE</sequence>
<dbReference type="InterPro" id="IPR003961">
    <property type="entry name" value="FN3_dom"/>
</dbReference>
<reference evidence="4" key="1">
    <citation type="submission" date="2021-03" db="EMBL/GenBank/DDBJ databases">
        <authorList>
            <person name="Bekaert M."/>
        </authorList>
    </citation>
    <scope>NUCLEOTIDE SEQUENCE</scope>
</reference>
<dbReference type="FunFam" id="2.60.40.10:FF:000028">
    <property type="entry name" value="Neuronal cell adhesion molecule"/>
    <property type="match status" value="1"/>
</dbReference>
<dbReference type="InterPro" id="IPR036116">
    <property type="entry name" value="FN3_sf"/>
</dbReference>
<keyword evidence="1" id="KW-0677">Repeat</keyword>
<feature type="compositionally biased region" description="Polar residues" evidence="2">
    <location>
        <begin position="373"/>
        <end position="386"/>
    </location>
</feature>
<dbReference type="PANTHER" id="PTHR46957:SF3">
    <property type="entry name" value="CYTOKINE RECEPTOR"/>
    <property type="match status" value="1"/>
</dbReference>
<dbReference type="CDD" id="cd00063">
    <property type="entry name" value="FN3"/>
    <property type="match status" value="2"/>
</dbReference>